<sequence length="267" mass="31390">MALAIRKSTFSILATARCIVPREFRGLSSLPETKEDVAQDVAKRSTGRKIRFQNPALEYRHVYPEFLPDPNPKWRNTLREKMERADMLKRRSQIDIPEFYVACENQSVTDLYRTYKTLTYIYPVSSPTSFEPFIRVSGTGIISRTGSVAHYSLDEGPPKGSKLVSDDTRYIYVKLKPKPWLERWERQELKGVANIDEHLKEKDKVRRELRKTPWEKYDLMKQYRKTIPAEDQNEIWGEVHNQLNQLRLSRKKMFKKRPVSAPKTQLA</sequence>
<dbReference type="STRING" id="76193.A0A194RJA3"/>
<keyword evidence="1" id="KW-0689">Ribosomal protein</keyword>
<evidence type="ECO:0000313" key="1">
    <source>
        <dbReference type="EMBL" id="KPJ17908.1"/>
    </source>
</evidence>
<gene>
    <name evidence="1" type="ORF">RR48_07305</name>
</gene>
<dbReference type="EMBL" id="KQ460075">
    <property type="protein sequence ID" value="KPJ17908.1"/>
    <property type="molecule type" value="Genomic_DNA"/>
</dbReference>
<protein>
    <submittedName>
        <fullName evidence="1">39S ribosomal protein L19, mitochondrial</fullName>
    </submittedName>
</protein>
<keyword evidence="1" id="KW-0687">Ribonucleoprotein</keyword>
<organism evidence="1 2">
    <name type="scientific">Papilio machaon</name>
    <name type="common">Old World swallowtail butterfly</name>
    <dbReference type="NCBI Taxonomy" id="76193"/>
    <lineage>
        <taxon>Eukaryota</taxon>
        <taxon>Metazoa</taxon>
        <taxon>Ecdysozoa</taxon>
        <taxon>Arthropoda</taxon>
        <taxon>Hexapoda</taxon>
        <taxon>Insecta</taxon>
        <taxon>Pterygota</taxon>
        <taxon>Neoptera</taxon>
        <taxon>Endopterygota</taxon>
        <taxon>Lepidoptera</taxon>
        <taxon>Glossata</taxon>
        <taxon>Ditrysia</taxon>
        <taxon>Papilionoidea</taxon>
        <taxon>Papilionidae</taxon>
        <taxon>Papilioninae</taxon>
        <taxon>Papilio</taxon>
    </lineage>
</organism>
<proteinExistence type="predicted"/>
<dbReference type="InParanoid" id="A0A194RJA3"/>
<evidence type="ECO:0000313" key="2">
    <source>
        <dbReference type="Proteomes" id="UP000053240"/>
    </source>
</evidence>
<dbReference type="FunCoup" id="A0A194RJA3">
    <property type="interactions" value="773"/>
</dbReference>
<dbReference type="GO" id="GO:0005840">
    <property type="term" value="C:ribosome"/>
    <property type="evidence" value="ECO:0007669"/>
    <property type="project" value="UniProtKB-KW"/>
</dbReference>
<dbReference type="AlphaFoldDB" id="A0A194RJA3"/>
<reference evidence="1 2" key="1">
    <citation type="journal article" date="2015" name="Nat. Commun.">
        <title>Outbred genome sequencing and CRISPR/Cas9 gene editing in butterflies.</title>
        <authorList>
            <person name="Li X."/>
            <person name="Fan D."/>
            <person name="Zhang W."/>
            <person name="Liu G."/>
            <person name="Zhang L."/>
            <person name="Zhao L."/>
            <person name="Fang X."/>
            <person name="Chen L."/>
            <person name="Dong Y."/>
            <person name="Chen Y."/>
            <person name="Ding Y."/>
            <person name="Zhao R."/>
            <person name="Feng M."/>
            <person name="Zhu Y."/>
            <person name="Feng Y."/>
            <person name="Jiang X."/>
            <person name="Zhu D."/>
            <person name="Xiang H."/>
            <person name="Feng X."/>
            <person name="Li S."/>
            <person name="Wang J."/>
            <person name="Zhang G."/>
            <person name="Kronforst M.R."/>
            <person name="Wang W."/>
        </authorList>
    </citation>
    <scope>NUCLEOTIDE SEQUENCE [LARGE SCALE GENOMIC DNA]</scope>
    <source>
        <strain evidence="1">Ya'a_city_454_Pm</strain>
        <tissue evidence="1">Whole body</tissue>
    </source>
</reference>
<keyword evidence="2" id="KW-1185">Reference proteome</keyword>
<dbReference type="Proteomes" id="UP000053240">
    <property type="component" value="Unassembled WGS sequence"/>
</dbReference>
<accession>A0A194RJA3</accession>
<name>A0A194RJA3_PAPMA</name>